<dbReference type="PANTHER" id="PTHR42305">
    <property type="entry name" value="MEMBRANE PROTEIN RV1733C-RELATED"/>
    <property type="match status" value="1"/>
</dbReference>
<dbReference type="RefSeq" id="WP_369254361.1">
    <property type="nucleotide sequence ID" value="NZ_CP163440.1"/>
</dbReference>
<gene>
    <name evidence="1" type="ORF">AB5J50_02175</name>
</gene>
<sequence>MARTQRSTVWLWRWRRNPLRRRSDVLEAWVLLTACVLALVGGLLAGLVTQGAVERDLDRQRVERQAVTAVLVEDAKGKLSAGAADDDRVWATARWTAPDGSTRTSQTKVRPDTPAGTRVTVWTDQHGVLTSKPVTHEEARLQADLVGVLAAVTASGLAAAGAHVTRACLDRRRMEQWAADWARTDTRRGGKTT</sequence>
<organism evidence="1">
    <name type="scientific">Streptomyces sp. R35</name>
    <dbReference type="NCBI Taxonomy" id="3238630"/>
    <lineage>
        <taxon>Bacteria</taxon>
        <taxon>Bacillati</taxon>
        <taxon>Actinomycetota</taxon>
        <taxon>Actinomycetes</taxon>
        <taxon>Kitasatosporales</taxon>
        <taxon>Streptomycetaceae</taxon>
        <taxon>Streptomyces</taxon>
    </lineage>
</organism>
<evidence type="ECO:0000313" key="1">
    <source>
        <dbReference type="EMBL" id="XDQ59685.1"/>
    </source>
</evidence>
<dbReference type="EMBL" id="CP163440">
    <property type="protein sequence ID" value="XDQ59685.1"/>
    <property type="molecule type" value="Genomic_DNA"/>
</dbReference>
<reference evidence="1" key="1">
    <citation type="submission" date="2024-07" db="EMBL/GenBank/DDBJ databases">
        <authorList>
            <person name="Yu S.T."/>
        </authorList>
    </citation>
    <scope>NUCLEOTIDE SEQUENCE</scope>
    <source>
        <strain evidence="1">R35</strain>
    </source>
</reference>
<name>A0AB39RUV0_9ACTN</name>
<protein>
    <submittedName>
        <fullName evidence="1">Uncharacterized protein</fullName>
    </submittedName>
</protein>
<dbReference type="AlphaFoldDB" id="A0AB39RUV0"/>
<proteinExistence type="predicted"/>
<dbReference type="PANTHER" id="PTHR42305:SF1">
    <property type="entry name" value="MEMBRANE PROTEIN RV1733C-RELATED"/>
    <property type="match status" value="1"/>
</dbReference>
<dbReference type="InterPro" id="IPR039708">
    <property type="entry name" value="MT1774/Rv1733c-like"/>
</dbReference>
<accession>A0AB39RUV0</accession>